<dbReference type="Proteomes" id="UP001153636">
    <property type="component" value="Chromosome 5"/>
</dbReference>
<name>A0A9P0CYC5_9CUCU</name>
<accession>A0A9P0CYC5</accession>
<reference evidence="3" key="1">
    <citation type="submission" date="2022-01" db="EMBL/GenBank/DDBJ databases">
        <authorList>
            <person name="King R."/>
        </authorList>
    </citation>
    <scope>NUCLEOTIDE SEQUENCE</scope>
</reference>
<dbReference type="EMBL" id="OV651817">
    <property type="protein sequence ID" value="CAH1110534.1"/>
    <property type="molecule type" value="Genomic_DNA"/>
</dbReference>
<feature type="region of interest" description="Disordered" evidence="1">
    <location>
        <begin position="115"/>
        <end position="144"/>
    </location>
</feature>
<sequence>MEGKRIEKQKAFKCIAEKFDTTEAEVQRKLHNLRTQANQEWNKIKKRKSGQGTDEIYSSSWEYFESLKFLVDQNMTSGSEDNLVELRKKSLSLSDDLSKEDRERINILRQYQKTAREKDLDVDGRKSYSIDELEERSGSEEENY</sequence>
<evidence type="ECO:0000313" key="4">
    <source>
        <dbReference type="Proteomes" id="UP001153636"/>
    </source>
</evidence>
<keyword evidence="4" id="KW-1185">Reference proteome</keyword>
<feature type="domain" description="MADF" evidence="2">
    <location>
        <begin position="6"/>
        <end position="70"/>
    </location>
</feature>
<dbReference type="PANTHER" id="PTHR21505:SF12">
    <property type="entry name" value="MADF DOMAIN-CONTAINING PROTEIN-RELATED"/>
    <property type="match status" value="1"/>
</dbReference>
<dbReference type="PANTHER" id="PTHR21505">
    <property type="entry name" value="MADF DOMAIN-CONTAINING PROTEIN-RELATED"/>
    <property type="match status" value="1"/>
</dbReference>
<evidence type="ECO:0000259" key="2">
    <source>
        <dbReference type="Pfam" id="PF10545"/>
    </source>
</evidence>
<protein>
    <recommendedName>
        <fullName evidence="2">MADF domain-containing protein</fullName>
    </recommendedName>
</protein>
<evidence type="ECO:0000313" key="3">
    <source>
        <dbReference type="EMBL" id="CAH1110534.1"/>
    </source>
</evidence>
<dbReference type="AlphaFoldDB" id="A0A9P0CYC5"/>
<gene>
    <name evidence="3" type="ORF">PSYICH_LOCUS11289</name>
</gene>
<dbReference type="OrthoDB" id="8881252at2759"/>
<organism evidence="3 4">
    <name type="scientific">Psylliodes chrysocephalus</name>
    <dbReference type="NCBI Taxonomy" id="3402493"/>
    <lineage>
        <taxon>Eukaryota</taxon>
        <taxon>Metazoa</taxon>
        <taxon>Ecdysozoa</taxon>
        <taxon>Arthropoda</taxon>
        <taxon>Hexapoda</taxon>
        <taxon>Insecta</taxon>
        <taxon>Pterygota</taxon>
        <taxon>Neoptera</taxon>
        <taxon>Endopterygota</taxon>
        <taxon>Coleoptera</taxon>
        <taxon>Polyphaga</taxon>
        <taxon>Cucujiformia</taxon>
        <taxon>Chrysomeloidea</taxon>
        <taxon>Chrysomelidae</taxon>
        <taxon>Galerucinae</taxon>
        <taxon>Alticini</taxon>
        <taxon>Psylliodes</taxon>
    </lineage>
</organism>
<dbReference type="InterPro" id="IPR006578">
    <property type="entry name" value="MADF-dom"/>
</dbReference>
<evidence type="ECO:0000256" key="1">
    <source>
        <dbReference type="SAM" id="MobiDB-lite"/>
    </source>
</evidence>
<dbReference type="Pfam" id="PF10545">
    <property type="entry name" value="MADF_DNA_bdg"/>
    <property type="match status" value="1"/>
</dbReference>
<proteinExistence type="predicted"/>